<evidence type="ECO:0000313" key="2">
    <source>
        <dbReference type="EMBL" id="CAA9573284.1"/>
    </source>
</evidence>
<dbReference type="Gene3D" id="1.10.30.50">
    <property type="match status" value="1"/>
</dbReference>
<dbReference type="InterPro" id="IPR003615">
    <property type="entry name" value="HNH_nuc"/>
</dbReference>
<evidence type="ECO:0008006" key="3">
    <source>
        <dbReference type="Google" id="ProtNLM"/>
    </source>
</evidence>
<sequence>MTEVTIGSRQGKRQKGEQRRGTCVYCGKEGPITRDHVVPQTLFLVKDEQMLTVPSCSECQQEKARGERDLRNYCNLEIGGSMHPDAEAHLGKMIDSANVRARNGMRKALQAAEEVILVDEADNEVGRALDVDFSTDRMLKSLEFVFRGLYYAAVGQRLPDDSPVEVTVVPWAIFPSFMRTIGAMRQEAPAVKGDLVAWWSRLGPLDAGAETTAWVLCVNDGVGFFGTTGEMAIIERRRKEEDVAKAPAVREGPRRVRVPRAPDGRLLIPRQ</sequence>
<evidence type="ECO:0000256" key="1">
    <source>
        <dbReference type="SAM" id="MobiDB-lite"/>
    </source>
</evidence>
<proteinExistence type="predicted"/>
<protein>
    <recommendedName>
        <fullName evidence="3">HNH endonuclease 5 domain-containing protein</fullName>
    </recommendedName>
</protein>
<dbReference type="EMBL" id="CADCWG010000276">
    <property type="protein sequence ID" value="CAA9573284.1"/>
    <property type="molecule type" value="Genomic_DNA"/>
</dbReference>
<accession>A0A6J4VCG5</accession>
<feature type="region of interest" description="Disordered" evidence="1">
    <location>
        <begin position="1"/>
        <end position="20"/>
    </location>
</feature>
<name>A0A6J4VCG5_9BACT</name>
<reference evidence="2" key="1">
    <citation type="submission" date="2020-02" db="EMBL/GenBank/DDBJ databases">
        <authorList>
            <person name="Meier V. D."/>
        </authorList>
    </citation>
    <scope>NUCLEOTIDE SEQUENCE</scope>
    <source>
        <strain evidence="2">AVDCRST_MAG49</strain>
    </source>
</reference>
<organism evidence="2">
    <name type="scientific">uncultured Thermomicrobiales bacterium</name>
    <dbReference type="NCBI Taxonomy" id="1645740"/>
    <lineage>
        <taxon>Bacteria</taxon>
        <taxon>Pseudomonadati</taxon>
        <taxon>Thermomicrobiota</taxon>
        <taxon>Thermomicrobia</taxon>
        <taxon>Thermomicrobiales</taxon>
        <taxon>environmental samples</taxon>
    </lineage>
</organism>
<dbReference type="AlphaFoldDB" id="A0A6J4VCG5"/>
<gene>
    <name evidence="2" type="ORF">AVDCRST_MAG49-3865</name>
</gene>
<dbReference type="CDD" id="cd00085">
    <property type="entry name" value="HNHc"/>
    <property type="match status" value="1"/>
</dbReference>